<dbReference type="PANTHER" id="PTHR43227:SF8">
    <property type="entry name" value="DIACETYLCHITOBIOSE UPTAKE SYSTEM PERMEASE PROTEIN DASB"/>
    <property type="match status" value="1"/>
</dbReference>
<gene>
    <name evidence="9" type="ORF">Psi02_28230</name>
</gene>
<accession>A0A8J3XMC4</accession>
<keyword evidence="5 7" id="KW-1133">Transmembrane helix</keyword>
<dbReference type="EMBL" id="BOOQ01000016">
    <property type="protein sequence ID" value="GII46399.1"/>
    <property type="molecule type" value="Genomic_DNA"/>
</dbReference>
<evidence type="ECO:0000256" key="7">
    <source>
        <dbReference type="RuleBase" id="RU363032"/>
    </source>
</evidence>
<evidence type="ECO:0000256" key="3">
    <source>
        <dbReference type="ARBA" id="ARBA00022475"/>
    </source>
</evidence>
<sequence length="315" mass="34205">MTDIATRGTRVVATTGGRSRHNGGGPRAGTIIAFLIPFFLPFVLFYLVPIAYAIGQSFLVVRRTGGQYGTSYTTFGGFDQYVQVFQNTEFWNSIGRIGLFGIVQVPVMLFVALIMALLLDTPLLKLKAFFRIAAFMPYAVPGVIAAIMWSFLYSPQLSPVVDVLKAIGLQPDFLGPGAVLWSAANVSTWLWTGYNMLIMFSALQAIPQELYEAAKLDGASNWAIAWKIKVPIIAPSIILTTVFSIIGTLQLYGEPAVLRQISSNISSTFTPNMLAYAVASGNNYQQAAAISVVIAVVTFVLSFGFMRLTSKRAGL</sequence>
<dbReference type="InterPro" id="IPR035906">
    <property type="entry name" value="MetI-like_sf"/>
</dbReference>
<dbReference type="InterPro" id="IPR000515">
    <property type="entry name" value="MetI-like"/>
</dbReference>
<keyword evidence="6 7" id="KW-0472">Membrane</keyword>
<comment type="similarity">
    <text evidence="7">Belongs to the binding-protein-dependent transport system permease family.</text>
</comment>
<feature type="transmembrane region" description="Helical" evidence="7">
    <location>
        <begin position="128"/>
        <end position="153"/>
    </location>
</feature>
<dbReference type="Gene3D" id="1.10.3720.10">
    <property type="entry name" value="MetI-like"/>
    <property type="match status" value="1"/>
</dbReference>
<name>A0A8J3XMC4_9ACTN</name>
<dbReference type="SUPFAM" id="SSF161098">
    <property type="entry name" value="MetI-like"/>
    <property type="match status" value="1"/>
</dbReference>
<feature type="domain" description="ABC transmembrane type-1" evidence="8">
    <location>
        <begin position="94"/>
        <end position="305"/>
    </location>
</feature>
<dbReference type="CDD" id="cd06261">
    <property type="entry name" value="TM_PBP2"/>
    <property type="match status" value="1"/>
</dbReference>
<dbReference type="Pfam" id="PF00528">
    <property type="entry name" value="BPD_transp_1"/>
    <property type="match status" value="1"/>
</dbReference>
<evidence type="ECO:0000256" key="1">
    <source>
        <dbReference type="ARBA" id="ARBA00004651"/>
    </source>
</evidence>
<dbReference type="InterPro" id="IPR050809">
    <property type="entry name" value="UgpAE/MalFG_permease"/>
</dbReference>
<reference evidence="9" key="1">
    <citation type="submission" date="2021-01" db="EMBL/GenBank/DDBJ databases">
        <title>Whole genome shotgun sequence of Planotetraspora silvatica NBRC 100141.</title>
        <authorList>
            <person name="Komaki H."/>
            <person name="Tamura T."/>
        </authorList>
    </citation>
    <scope>NUCLEOTIDE SEQUENCE</scope>
    <source>
        <strain evidence="9">NBRC 100141</strain>
    </source>
</reference>
<evidence type="ECO:0000256" key="4">
    <source>
        <dbReference type="ARBA" id="ARBA00022692"/>
    </source>
</evidence>
<evidence type="ECO:0000313" key="10">
    <source>
        <dbReference type="Proteomes" id="UP000644610"/>
    </source>
</evidence>
<evidence type="ECO:0000256" key="6">
    <source>
        <dbReference type="ARBA" id="ARBA00023136"/>
    </source>
</evidence>
<evidence type="ECO:0000313" key="9">
    <source>
        <dbReference type="EMBL" id="GII46399.1"/>
    </source>
</evidence>
<feature type="transmembrane region" description="Helical" evidence="7">
    <location>
        <begin position="28"/>
        <end position="54"/>
    </location>
</feature>
<organism evidence="9 10">
    <name type="scientific">Planotetraspora silvatica</name>
    <dbReference type="NCBI Taxonomy" id="234614"/>
    <lineage>
        <taxon>Bacteria</taxon>
        <taxon>Bacillati</taxon>
        <taxon>Actinomycetota</taxon>
        <taxon>Actinomycetes</taxon>
        <taxon>Streptosporangiales</taxon>
        <taxon>Streptosporangiaceae</taxon>
        <taxon>Planotetraspora</taxon>
    </lineage>
</organism>
<evidence type="ECO:0000256" key="5">
    <source>
        <dbReference type="ARBA" id="ARBA00022989"/>
    </source>
</evidence>
<protein>
    <submittedName>
        <fullName evidence="9">Sugar ABC transporter permease</fullName>
    </submittedName>
</protein>
<evidence type="ECO:0000256" key="2">
    <source>
        <dbReference type="ARBA" id="ARBA00022448"/>
    </source>
</evidence>
<dbReference type="GO" id="GO:0005886">
    <property type="term" value="C:plasma membrane"/>
    <property type="evidence" value="ECO:0007669"/>
    <property type="project" value="UniProtKB-SubCell"/>
</dbReference>
<dbReference type="AlphaFoldDB" id="A0A8J3XMC4"/>
<keyword evidence="3" id="KW-1003">Cell membrane</keyword>
<feature type="transmembrane region" description="Helical" evidence="7">
    <location>
        <begin position="232"/>
        <end position="252"/>
    </location>
</feature>
<proteinExistence type="inferred from homology"/>
<dbReference type="PANTHER" id="PTHR43227">
    <property type="entry name" value="BLL4140 PROTEIN"/>
    <property type="match status" value="1"/>
</dbReference>
<keyword evidence="10" id="KW-1185">Reference proteome</keyword>
<dbReference type="RefSeq" id="WP_203974205.1">
    <property type="nucleotide sequence ID" value="NZ_BAAAKY010000033.1"/>
</dbReference>
<dbReference type="PROSITE" id="PS50928">
    <property type="entry name" value="ABC_TM1"/>
    <property type="match status" value="1"/>
</dbReference>
<comment type="caution">
    <text evidence="9">The sequence shown here is derived from an EMBL/GenBank/DDBJ whole genome shotgun (WGS) entry which is preliminary data.</text>
</comment>
<dbReference type="Proteomes" id="UP000644610">
    <property type="component" value="Unassembled WGS sequence"/>
</dbReference>
<feature type="transmembrane region" description="Helical" evidence="7">
    <location>
        <begin position="97"/>
        <end position="119"/>
    </location>
</feature>
<feature type="transmembrane region" description="Helical" evidence="7">
    <location>
        <begin position="173"/>
        <end position="191"/>
    </location>
</feature>
<evidence type="ECO:0000259" key="8">
    <source>
        <dbReference type="PROSITE" id="PS50928"/>
    </source>
</evidence>
<comment type="subcellular location">
    <subcellularLocation>
        <location evidence="1 7">Cell membrane</location>
        <topology evidence="1 7">Multi-pass membrane protein</topology>
    </subcellularLocation>
</comment>
<keyword evidence="2 7" id="KW-0813">Transport</keyword>
<keyword evidence="4 7" id="KW-0812">Transmembrane</keyword>
<dbReference type="GO" id="GO:0055085">
    <property type="term" value="P:transmembrane transport"/>
    <property type="evidence" value="ECO:0007669"/>
    <property type="project" value="InterPro"/>
</dbReference>
<feature type="transmembrane region" description="Helical" evidence="7">
    <location>
        <begin position="287"/>
        <end position="306"/>
    </location>
</feature>